<dbReference type="EC" id="2.5.1.145" evidence="7"/>
<dbReference type="EMBL" id="JACGXP010000007">
    <property type="protein sequence ID" value="MBA8992093.1"/>
    <property type="molecule type" value="Genomic_DNA"/>
</dbReference>
<proteinExistence type="inferred from homology"/>
<evidence type="ECO:0000256" key="3">
    <source>
        <dbReference type="ARBA" id="ARBA00022679"/>
    </source>
</evidence>
<evidence type="ECO:0000256" key="4">
    <source>
        <dbReference type="ARBA" id="ARBA00022692"/>
    </source>
</evidence>
<dbReference type="GO" id="GO:0005886">
    <property type="term" value="C:plasma membrane"/>
    <property type="evidence" value="ECO:0007669"/>
    <property type="project" value="UniProtKB-SubCell"/>
</dbReference>
<evidence type="ECO:0000313" key="8">
    <source>
        <dbReference type="EMBL" id="MBA8992093.1"/>
    </source>
</evidence>
<feature type="transmembrane region" description="Helical" evidence="7">
    <location>
        <begin position="153"/>
        <end position="171"/>
    </location>
</feature>
<keyword evidence="4 7" id="KW-0812">Transmembrane</keyword>
<comment type="catalytic activity">
    <reaction evidence="7">
        <text>L-cysteinyl-[prolipoprotein] + a 1,2-diacyl-sn-glycero-3-phospho-(1'-sn-glycerol) = an S-1,2-diacyl-sn-glyceryl-L-cysteinyl-[prolipoprotein] + sn-glycerol 1-phosphate + H(+)</text>
        <dbReference type="Rhea" id="RHEA:56712"/>
        <dbReference type="Rhea" id="RHEA-COMP:14679"/>
        <dbReference type="Rhea" id="RHEA-COMP:14680"/>
        <dbReference type="ChEBI" id="CHEBI:15378"/>
        <dbReference type="ChEBI" id="CHEBI:29950"/>
        <dbReference type="ChEBI" id="CHEBI:57685"/>
        <dbReference type="ChEBI" id="CHEBI:64716"/>
        <dbReference type="ChEBI" id="CHEBI:140658"/>
        <dbReference type="EC" id="2.5.1.145"/>
    </reaction>
</comment>
<dbReference type="InterPro" id="IPR001640">
    <property type="entry name" value="Lgt"/>
</dbReference>
<feature type="transmembrane region" description="Helical" evidence="7">
    <location>
        <begin position="278"/>
        <end position="295"/>
    </location>
</feature>
<protein>
    <recommendedName>
        <fullName evidence="7">Phosphatidylglycerol--prolipoprotein diacylglyceryl transferase</fullName>
        <ecNumber evidence="7">2.5.1.145</ecNumber>
    </recommendedName>
</protein>
<dbReference type="GO" id="GO:0042158">
    <property type="term" value="P:lipoprotein biosynthetic process"/>
    <property type="evidence" value="ECO:0007669"/>
    <property type="project" value="UniProtKB-UniRule"/>
</dbReference>
<dbReference type="PANTHER" id="PTHR30589">
    <property type="entry name" value="PROLIPOPROTEIN DIACYLGLYCERYL TRANSFERASE"/>
    <property type="match status" value="1"/>
</dbReference>
<dbReference type="PROSITE" id="PS01311">
    <property type="entry name" value="LGT"/>
    <property type="match status" value="1"/>
</dbReference>
<evidence type="ECO:0000256" key="5">
    <source>
        <dbReference type="ARBA" id="ARBA00022989"/>
    </source>
</evidence>
<dbReference type="HAMAP" id="MF_01147">
    <property type="entry name" value="Lgt"/>
    <property type="match status" value="1"/>
</dbReference>
<keyword evidence="6 7" id="KW-0472">Membrane</keyword>
<dbReference type="Proteomes" id="UP000590225">
    <property type="component" value="Unassembled WGS sequence"/>
</dbReference>
<gene>
    <name evidence="7" type="primary">lgt</name>
    <name evidence="8" type="ORF">FHW23_003381</name>
</gene>
<evidence type="ECO:0000256" key="2">
    <source>
        <dbReference type="ARBA" id="ARBA00022475"/>
    </source>
</evidence>
<dbReference type="Pfam" id="PF01790">
    <property type="entry name" value="LGT"/>
    <property type="match status" value="1"/>
</dbReference>
<comment type="pathway">
    <text evidence="7">Protein modification; lipoprotein biosynthesis (diacylglyceryl transfer).</text>
</comment>
<organism evidence="8 9">
    <name type="scientific">Curtobacterium pusillum</name>
    <dbReference type="NCBI Taxonomy" id="69373"/>
    <lineage>
        <taxon>Bacteria</taxon>
        <taxon>Bacillati</taxon>
        <taxon>Actinomycetota</taxon>
        <taxon>Actinomycetes</taxon>
        <taxon>Micrococcales</taxon>
        <taxon>Microbacteriaceae</taxon>
        <taxon>Curtobacterium</taxon>
    </lineage>
</organism>
<feature type="transmembrane region" description="Helical" evidence="7">
    <location>
        <begin position="52"/>
        <end position="71"/>
    </location>
</feature>
<evidence type="ECO:0000256" key="1">
    <source>
        <dbReference type="ARBA" id="ARBA00007150"/>
    </source>
</evidence>
<reference evidence="8 9" key="1">
    <citation type="submission" date="2020-07" db="EMBL/GenBank/DDBJ databases">
        <title>Above-ground endophytic microbial communities from plants in different locations in the United States.</title>
        <authorList>
            <person name="Frank C."/>
        </authorList>
    </citation>
    <scope>NUCLEOTIDE SEQUENCE [LARGE SCALE GENOMIC DNA]</scope>
    <source>
        <strain evidence="8 9">WPL5_2</strain>
    </source>
</reference>
<keyword evidence="5 7" id="KW-1133">Transmembrane helix</keyword>
<dbReference type="PANTHER" id="PTHR30589:SF0">
    <property type="entry name" value="PHOSPHATIDYLGLYCEROL--PROLIPOPROTEIN DIACYLGLYCERYL TRANSFERASE"/>
    <property type="match status" value="1"/>
</dbReference>
<dbReference type="NCBIfam" id="TIGR00544">
    <property type="entry name" value="lgt"/>
    <property type="match status" value="1"/>
</dbReference>
<sequence length="326" mass="35009">MPARSTTDWTVVRRGLVSPATDWVRRNGGAVILAAGIPSPPVNGFAIGPFEVHYYALCILVGVVIASWVTTARLRAVGINGGTVIDIAIWAVPIALVGGRLYHVFTHPGDYFFPGANLWNVIAIWEGGLAIYGSILAGVLGVWIGCRRTNTPFVALVDALAPGMLFAQAFGRLGNYFNQELFGDRTTLPWGLQIHTSSPAFPAGLPADTLFQPLFLYELLWDAAGGALILLLGKRLRLPRGVPIGLYFLWYGAGRAYLETQRLDPTELVLAGMKFNTIAAITSALVGLVIVLLAVRRSRRLNDGSGLLIDAAGKSAKPQPADHSLR</sequence>
<feature type="transmembrane region" description="Helical" evidence="7">
    <location>
        <begin position="122"/>
        <end position="146"/>
    </location>
</feature>
<comment type="caution">
    <text evidence="8">The sequence shown here is derived from an EMBL/GenBank/DDBJ whole genome shotgun (WGS) entry which is preliminary data.</text>
</comment>
<keyword evidence="3 7" id="KW-0808">Transferase</keyword>
<feature type="transmembrane region" description="Helical" evidence="7">
    <location>
        <begin position="240"/>
        <end position="258"/>
    </location>
</feature>
<dbReference type="AlphaFoldDB" id="A0AAW3TCE4"/>
<evidence type="ECO:0000256" key="6">
    <source>
        <dbReference type="ARBA" id="ARBA00023136"/>
    </source>
</evidence>
<feature type="transmembrane region" description="Helical" evidence="7">
    <location>
        <begin position="214"/>
        <end position="233"/>
    </location>
</feature>
<feature type="transmembrane region" description="Helical" evidence="7">
    <location>
        <begin position="83"/>
        <end position="102"/>
    </location>
</feature>
<dbReference type="RefSeq" id="WP_271207319.1">
    <property type="nucleotide sequence ID" value="NZ_BAAAWQ010000001.1"/>
</dbReference>
<dbReference type="GO" id="GO:0008961">
    <property type="term" value="F:phosphatidylglycerol-prolipoprotein diacylglyceryl transferase activity"/>
    <property type="evidence" value="ECO:0007669"/>
    <property type="project" value="UniProtKB-UniRule"/>
</dbReference>
<keyword evidence="2 7" id="KW-1003">Cell membrane</keyword>
<comment type="function">
    <text evidence="7">Catalyzes the transfer of the diacylglyceryl group from phosphatidylglycerol to the sulfhydryl group of the N-terminal cysteine of a prolipoprotein, the first step in the formation of mature lipoproteins.</text>
</comment>
<evidence type="ECO:0000313" key="9">
    <source>
        <dbReference type="Proteomes" id="UP000590225"/>
    </source>
</evidence>
<feature type="binding site" evidence="7">
    <location>
        <position position="172"/>
    </location>
    <ligand>
        <name>a 1,2-diacyl-sn-glycero-3-phospho-(1'-sn-glycerol)</name>
        <dbReference type="ChEBI" id="CHEBI:64716"/>
    </ligand>
</feature>
<name>A0AAW3TCE4_9MICO</name>
<evidence type="ECO:0000256" key="7">
    <source>
        <dbReference type="HAMAP-Rule" id="MF_01147"/>
    </source>
</evidence>
<accession>A0AAW3TCE4</accession>
<comment type="similarity">
    <text evidence="1 7">Belongs to the Lgt family.</text>
</comment>
<comment type="subcellular location">
    <subcellularLocation>
        <location evidence="7">Cell membrane</location>
        <topology evidence="7">Multi-pass membrane protein</topology>
    </subcellularLocation>
</comment>